<dbReference type="GO" id="GO:0003676">
    <property type="term" value="F:nucleic acid binding"/>
    <property type="evidence" value="ECO:0007669"/>
    <property type="project" value="InterPro"/>
</dbReference>
<keyword evidence="14" id="KW-1185">Reference proteome</keyword>
<dbReference type="InterPro" id="IPR043502">
    <property type="entry name" value="DNA/RNA_pol_sf"/>
</dbReference>
<feature type="domain" description="Reverse transcriptase" evidence="11">
    <location>
        <begin position="460"/>
        <end position="638"/>
    </location>
</feature>
<feature type="domain" description="CCHC-type" evidence="10">
    <location>
        <begin position="228"/>
        <end position="244"/>
    </location>
</feature>
<protein>
    <recommendedName>
        <fullName evidence="1">RNA-directed DNA polymerase</fullName>
        <ecNumber evidence="1">2.7.7.49</ecNumber>
    </recommendedName>
</protein>
<dbReference type="Proteomes" id="UP000007879">
    <property type="component" value="Unassembled WGS sequence"/>
</dbReference>
<dbReference type="InterPro" id="IPR041588">
    <property type="entry name" value="Integrase_H2C2"/>
</dbReference>
<dbReference type="OrthoDB" id="775972at2759"/>
<evidence type="ECO:0000256" key="9">
    <source>
        <dbReference type="SAM" id="MobiDB-lite"/>
    </source>
</evidence>
<dbReference type="SUPFAM" id="SSF57756">
    <property type="entry name" value="Retrovirus zinc finger-like domains"/>
    <property type="match status" value="1"/>
</dbReference>
<keyword evidence="7" id="KW-0695">RNA-directed DNA polymerase</keyword>
<dbReference type="Gene3D" id="3.30.70.270">
    <property type="match status" value="2"/>
</dbReference>
<dbReference type="Pfam" id="PF00665">
    <property type="entry name" value="rve"/>
    <property type="match status" value="1"/>
</dbReference>
<dbReference type="InterPro" id="IPR036875">
    <property type="entry name" value="Znf_CCHC_sf"/>
</dbReference>
<evidence type="ECO:0000256" key="4">
    <source>
        <dbReference type="ARBA" id="ARBA00022722"/>
    </source>
</evidence>
<dbReference type="PROSITE" id="PS50994">
    <property type="entry name" value="INTEGRASE"/>
    <property type="match status" value="1"/>
</dbReference>
<dbReference type="CDD" id="cd01647">
    <property type="entry name" value="RT_LTR"/>
    <property type="match status" value="1"/>
</dbReference>
<dbReference type="CDD" id="cd09274">
    <property type="entry name" value="RNase_HI_RT_Ty3"/>
    <property type="match status" value="1"/>
</dbReference>
<dbReference type="EnsemblMetazoa" id="Aqu2.1.13922_001">
    <property type="protein sequence ID" value="Aqu2.1.13922_001"/>
    <property type="gene ID" value="Aqu2.1.13922"/>
</dbReference>
<dbReference type="InterPro" id="IPR021109">
    <property type="entry name" value="Peptidase_aspartic_dom_sf"/>
</dbReference>
<dbReference type="SUPFAM" id="SSF56672">
    <property type="entry name" value="DNA/RNA polymerases"/>
    <property type="match status" value="1"/>
</dbReference>
<dbReference type="PROSITE" id="PS50158">
    <property type="entry name" value="ZF_CCHC"/>
    <property type="match status" value="1"/>
</dbReference>
<dbReference type="PANTHER" id="PTHR37984:SF13">
    <property type="entry name" value="RIBONUCLEASE H"/>
    <property type="match status" value="1"/>
</dbReference>
<dbReference type="InterPro" id="IPR050951">
    <property type="entry name" value="Retrovirus_Pol_polyprotein"/>
</dbReference>
<keyword evidence="6" id="KW-0378">Hydrolase</keyword>
<name>A0A1X7TH22_AMPQE</name>
<keyword evidence="8" id="KW-0863">Zinc-finger</keyword>
<dbReference type="InterPro" id="IPR043128">
    <property type="entry name" value="Rev_trsase/Diguanyl_cyclase"/>
</dbReference>
<evidence type="ECO:0000259" key="11">
    <source>
        <dbReference type="PROSITE" id="PS50878"/>
    </source>
</evidence>
<dbReference type="Pfam" id="PF00078">
    <property type="entry name" value="RVT_1"/>
    <property type="match status" value="1"/>
</dbReference>
<proteinExistence type="predicted"/>
<dbReference type="eggNOG" id="KOG0017">
    <property type="taxonomic scope" value="Eukaryota"/>
</dbReference>
<gene>
    <name evidence="13" type="primary">100638744</name>
</gene>
<evidence type="ECO:0000256" key="6">
    <source>
        <dbReference type="ARBA" id="ARBA00022801"/>
    </source>
</evidence>
<feature type="domain" description="Integrase catalytic" evidence="12">
    <location>
        <begin position="994"/>
        <end position="1143"/>
    </location>
</feature>
<dbReference type="FunFam" id="3.30.420.10:FF:000063">
    <property type="entry name" value="Retrovirus-related Pol polyprotein from transposon 297-like Protein"/>
    <property type="match status" value="1"/>
</dbReference>
<evidence type="ECO:0000256" key="7">
    <source>
        <dbReference type="ARBA" id="ARBA00022918"/>
    </source>
</evidence>
<evidence type="ECO:0000259" key="12">
    <source>
        <dbReference type="PROSITE" id="PS50994"/>
    </source>
</evidence>
<dbReference type="PROSITE" id="PS50878">
    <property type="entry name" value="RT_POL"/>
    <property type="match status" value="1"/>
</dbReference>
<evidence type="ECO:0000256" key="2">
    <source>
        <dbReference type="ARBA" id="ARBA00022679"/>
    </source>
</evidence>
<keyword evidence="2" id="KW-0808">Transferase</keyword>
<evidence type="ECO:0000256" key="3">
    <source>
        <dbReference type="ARBA" id="ARBA00022695"/>
    </source>
</evidence>
<sequence length="1284" mass="144985">MAVASSALEPFDAKRHSFPKYVQRIKLYFEANSIPAGKQKSVFLSALGYDTFEVLSNMVSAEELNSKSLDDLVTLLTNHFHPKASLVAERYKFGCRRQGDSETITDYVADLRRLAQRCNFKEATLDETLRDRFICGLAQEYIRSRLLTEPDDLKFNKAVDLATMMEEARRSAQLMQERSSTKAAESHDVHQTNMRDTRKSITQTQEHVICYRCGGAHFAHKCRFIKEKCRACGKIGHIARVCRSKTAGKGPAREPFKRDVRTNAIDDNATDEESEEESYPVYTLPSSKVAPIKVQIVANGHNMEMELDTGAAVSLISESTFNRIFKGEVELKPSSVVLRSYSGHKLDVLGVIDLVITHNTQTASLPLVVVAGDGPSLLGRNWLHLLKLDWGAIKNIQSKSALAELIKKHTPLFRSQLGKLKGATAKIYVPSDAKPRFFKPRPISYALKEKVEKELERLQQEGVIIPVTFSDWATPIVPIVKPDGSVRLCGDYKVTVNAVAKLETYPLPKIEELFTALSGGTIFSKLDLSHAYQQIMVHEDSCKYTTINTSKGLFQYQRLPFGIASAPAIFQRTMETLLHDISGVVVYIDDILVSGKDETSHLQNLDLVMERLEQAGLTLKQSKCTYAVSSVEYLGHIIDKDGLHPSPSKVEAIRSAPEPRNTTELKSFLGLLNYYSRFLPNLAIVLSPLYRLLQKKTKWSWLDIEKKAFQKAKSLLQSSNLLVHYDGRKELVVSCDASPYGLGAVLAHKMQDDLERPIAFTSRTLSPPERNYSQLEKEGLAVIYAVKKFHHYLSGRKFTIYSDHKPLKYLFSETQQTPRMAAARIQRWALILGSYQYTIQYRQDKDKSTEKDGSVLLLLNHLSEAIVTSSQIRSWTEKDPVLSQVLHSIRHGWRLNDSNSNSLKPYIDRQNELSSVDGCVLWGSRVVIPPQGRSIVLKQLHNTHPGTNRMKGLARSYVWWPGLDRDITELVKHCSICQAHRSSPPRAVLHPWEWPNRPWARVHIDHAGPFHGKQFLIVVDAHSKWIDVQQVSSTSAEATIEALRFLFATHGVPEQLVSDNGSGFRSSEFQMFTSQNGIKHIFTSPYHPASNGLAERAVQTFKSTVTKMEGPMDQRIARFLLQYRITPQTTTGLSPSQLLMGRQLRTVLDLLYPDTEQTVRSKQEKAVGGRVHTRRFKIGDLAYTKTPQEKVWLPVKITKVTGPLSYQVITEGGVVMRRHIDHLRSRFEEQTSHHSDVTDWSFMGSSQEVEQEEQRPSVPPRSGPLRRSTRVPRPVDTYAPLVNT</sequence>
<reference evidence="14" key="1">
    <citation type="journal article" date="2010" name="Nature">
        <title>The Amphimedon queenslandica genome and the evolution of animal complexity.</title>
        <authorList>
            <person name="Srivastava M."/>
            <person name="Simakov O."/>
            <person name="Chapman J."/>
            <person name="Fahey B."/>
            <person name="Gauthier M.E."/>
            <person name="Mitros T."/>
            <person name="Richards G.S."/>
            <person name="Conaco C."/>
            <person name="Dacre M."/>
            <person name="Hellsten U."/>
            <person name="Larroux C."/>
            <person name="Putnam N.H."/>
            <person name="Stanke M."/>
            <person name="Adamska M."/>
            <person name="Darling A."/>
            <person name="Degnan S.M."/>
            <person name="Oakley T.H."/>
            <person name="Plachetzki D.C."/>
            <person name="Zhai Y."/>
            <person name="Adamski M."/>
            <person name="Calcino A."/>
            <person name="Cummins S.F."/>
            <person name="Goodstein D.M."/>
            <person name="Harris C."/>
            <person name="Jackson D.J."/>
            <person name="Leys S.P."/>
            <person name="Shu S."/>
            <person name="Woodcroft B.J."/>
            <person name="Vervoort M."/>
            <person name="Kosik K.S."/>
            <person name="Manning G."/>
            <person name="Degnan B.M."/>
            <person name="Rokhsar D.S."/>
        </authorList>
    </citation>
    <scope>NUCLEOTIDE SEQUENCE [LARGE SCALE GENOMIC DNA]</scope>
</reference>
<dbReference type="EnsemblMetazoa" id="XM_020004118.1">
    <property type="protein sequence ID" value="XP_019859677.1"/>
    <property type="gene ID" value="LOC100638744"/>
</dbReference>
<accession>A0A1X7TH22</accession>
<dbReference type="GO" id="GO:0003964">
    <property type="term" value="F:RNA-directed DNA polymerase activity"/>
    <property type="evidence" value="ECO:0007669"/>
    <property type="project" value="UniProtKB-KW"/>
</dbReference>
<dbReference type="InterPro" id="IPR036397">
    <property type="entry name" value="RNaseH_sf"/>
</dbReference>
<dbReference type="Gene3D" id="3.10.10.10">
    <property type="entry name" value="HIV Type 1 Reverse Transcriptase, subunit A, domain 1"/>
    <property type="match status" value="1"/>
</dbReference>
<dbReference type="PANTHER" id="PTHR37984">
    <property type="entry name" value="PROTEIN CBG26694"/>
    <property type="match status" value="1"/>
</dbReference>
<dbReference type="Gene3D" id="3.30.420.10">
    <property type="entry name" value="Ribonuclease H-like superfamily/Ribonuclease H"/>
    <property type="match status" value="1"/>
</dbReference>
<dbReference type="InterPro" id="IPR001878">
    <property type="entry name" value="Znf_CCHC"/>
</dbReference>
<dbReference type="EC" id="2.7.7.49" evidence="1"/>
<dbReference type="GO" id="GO:0016787">
    <property type="term" value="F:hydrolase activity"/>
    <property type="evidence" value="ECO:0007669"/>
    <property type="project" value="UniProtKB-KW"/>
</dbReference>
<evidence type="ECO:0000256" key="8">
    <source>
        <dbReference type="PROSITE-ProRule" id="PRU00047"/>
    </source>
</evidence>
<evidence type="ECO:0000259" key="10">
    <source>
        <dbReference type="PROSITE" id="PS50158"/>
    </source>
</evidence>
<dbReference type="SUPFAM" id="SSF50630">
    <property type="entry name" value="Acid proteases"/>
    <property type="match status" value="1"/>
</dbReference>
<keyword evidence="5" id="KW-0255">Endonuclease</keyword>
<dbReference type="Gene3D" id="3.10.20.370">
    <property type="match status" value="1"/>
</dbReference>
<dbReference type="FunFam" id="3.10.20.370:FF:000001">
    <property type="entry name" value="Retrovirus-related Pol polyprotein from transposon 17.6-like protein"/>
    <property type="match status" value="1"/>
</dbReference>
<dbReference type="Gene3D" id="2.40.70.10">
    <property type="entry name" value="Acid Proteases"/>
    <property type="match status" value="1"/>
</dbReference>
<dbReference type="InterPro" id="IPR000477">
    <property type="entry name" value="RT_dom"/>
</dbReference>
<dbReference type="GO" id="GO:0015074">
    <property type="term" value="P:DNA integration"/>
    <property type="evidence" value="ECO:0007669"/>
    <property type="project" value="InterPro"/>
</dbReference>
<dbReference type="FunFam" id="3.30.70.270:FF:000026">
    <property type="entry name" value="Transposon Ty3-G Gag-Pol polyprotein"/>
    <property type="match status" value="1"/>
</dbReference>
<keyword evidence="8" id="KW-0479">Metal-binding</keyword>
<organism evidence="13">
    <name type="scientific">Amphimedon queenslandica</name>
    <name type="common">Sponge</name>
    <dbReference type="NCBI Taxonomy" id="400682"/>
    <lineage>
        <taxon>Eukaryota</taxon>
        <taxon>Metazoa</taxon>
        <taxon>Porifera</taxon>
        <taxon>Demospongiae</taxon>
        <taxon>Heteroscleromorpha</taxon>
        <taxon>Haplosclerida</taxon>
        <taxon>Niphatidae</taxon>
        <taxon>Amphimedon</taxon>
    </lineage>
</organism>
<feature type="region of interest" description="Disordered" evidence="9">
    <location>
        <begin position="1245"/>
        <end position="1284"/>
    </location>
</feature>
<evidence type="ECO:0000256" key="1">
    <source>
        <dbReference type="ARBA" id="ARBA00012493"/>
    </source>
</evidence>
<reference evidence="13" key="2">
    <citation type="submission" date="2017-05" db="UniProtKB">
        <authorList>
            <consortium name="EnsemblMetazoa"/>
        </authorList>
    </citation>
    <scope>IDENTIFICATION</scope>
</reference>
<dbReference type="FunFam" id="1.10.340.70:FF:000003">
    <property type="entry name" value="Protein CBG25708"/>
    <property type="match status" value="1"/>
</dbReference>
<keyword evidence="4" id="KW-0540">Nuclease</keyword>
<dbReference type="Pfam" id="PF17921">
    <property type="entry name" value="Integrase_H2C2"/>
    <property type="match status" value="1"/>
</dbReference>
<evidence type="ECO:0000256" key="5">
    <source>
        <dbReference type="ARBA" id="ARBA00022759"/>
    </source>
</evidence>
<dbReference type="InParanoid" id="A0A1X7TH22"/>
<evidence type="ECO:0000313" key="14">
    <source>
        <dbReference type="Proteomes" id="UP000007879"/>
    </source>
</evidence>
<dbReference type="Gene3D" id="1.10.340.70">
    <property type="match status" value="1"/>
</dbReference>
<dbReference type="InterPro" id="IPR001584">
    <property type="entry name" value="Integrase_cat-core"/>
</dbReference>
<dbReference type="GO" id="GO:0004519">
    <property type="term" value="F:endonuclease activity"/>
    <property type="evidence" value="ECO:0007669"/>
    <property type="project" value="UniProtKB-KW"/>
</dbReference>
<keyword evidence="8" id="KW-0862">Zinc</keyword>
<dbReference type="Gene3D" id="4.10.60.10">
    <property type="entry name" value="Zinc finger, CCHC-type"/>
    <property type="match status" value="1"/>
</dbReference>
<dbReference type="InterPro" id="IPR012337">
    <property type="entry name" value="RNaseH-like_sf"/>
</dbReference>
<dbReference type="SUPFAM" id="SSF53098">
    <property type="entry name" value="Ribonuclease H-like"/>
    <property type="match status" value="1"/>
</dbReference>
<keyword evidence="3" id="KW-0548">Nucleotidyltransferase</keyword>
<dbReference type="Pfam" id="PF17917">
    <property type="entry name" value="RT_RNaseH"/>
    <property type="match status" value="1"/>
</dbReference>
<evidence type="ECO:0000313" key="13">
    <source>
        <dbReference type="EnsemblMetazoa" id="Aqu2.1.13922_001"/>
    </source>
</evidence>
<dbReference type="KEGG" id="aqu:100638744"/>
<dbReference type="InterPro" id="IPR041373">
    <property type="entry name" value="RT_RNaseH"/>
</dbReference>
<dbReference type="SMART" id="SM00343">
    <property type="entry name" value="ZnF_C2HC"/>
    <property type="match status" value="2"/>
</dbReference>
<dbReference type="GO" id="GO:0008270">
    <property type="term" value="F:zinc ion binding"/>
    <property type="evidence" value="ECO:0007669"/>
    <property type="project" value="UniProtKB-KW"/>
</dbReference>